<name>A0A1M5W4U7_9BRAD</name>
<protein>
    <submittedName>
        <fullName evidence="1">Uncharacterized protein</fullName>
    </submittedName>
</protein>
<gene>
    <name evidence="1" type="ORF">SAMN05443248_6339</name>
</gene>
<dbReference type="EMBL" id="LT670817">
    <property type="protein sequence ID" value="SHH82223.1"/>
    <property type="molecule type" value="Genomic_DNA"/>
</dbReference>
<dbReference type="Proteomes" id="UP000189796">
    <property type="component" value="Chromosome I"/>
</dbReference>
<evidence type="ECO:0000313" key="2">
    <source>
        <dbReference type="Proteomes" id="UP000189796"/>
    </source>
</evidence>
<sequence>MTSEITTGPAEVPRDAPVNIRTALGADAIGEALINNLHCPQAKLRQGRYLTSMENGAAA</sequence>
<organism evidence="1 2">
    <name type="scientific">Bradyrhizobium erythrophlei</name>
    <dbReference type="NCBI Taxonomy" id="1437360"/>
    <lineage>
        <taxon>Bacteria</taxon>
        <taxon>Pseudomonadati</taxon>
        <taxon>Pseudomonadota</taxon>
        <taxon>Alphaproteobacteria</taxon>
        <taxon>Hyphomicrobiales</taxon>
        <taxon>Nitrobacteraceae</taxon>
        <taxon>Bradyrhizobium</taxon>
    </lineage>
</organism>
<proteinExistence type="predicted"/>
<evidence type="ECO:0000313" key="1">
    <source>
        <dbReference type="EMBL" id="SHH82223.1"/>
    </source>
</evidence>
<dbReference type="AlphaFoldDB" id="A0A1M5W4U7"/>
<accession>A0A1M5W4U7</accession>
<reference evidence="1 2" key="1">
    <citation type="submission" date="2016-11" db="EMBL/GenBank/DDBJ databases">
        <authorList>
            <person name="Jaros S."/>
            <person name="Januszkiewicz K."/>
            <person name="Wedrychowicz H."/>
        </authorList>
    </citation>
    <scope>NUCLEOTIDE SEQUENCE [LARGE SCALE GENOMIC DNA]</scope>
    <source>
        <strain evidence="1 2">GAS138</strain>
    </source>
</reference>